<comment type="subcellular location">
    <subcellularLocation>
        <location evidence="1">Cell membrane</location>
    </subcellularLocation>
    <subcellularLocation>
        <location evidence="2">Membrane</location>
        <topology evidence="2">Single-pass type I membrane protein</topology>
    </subcellularLocation>
</comment>
<dbReference type="FunFam" id="3.30.200.20:FF:000454">
    <property type="entry name" value="Leucine-rich repeat receptor-like tyrosine-protein kinase PXC3"/>
    <property type="match status" value="1"/>
</dbReference>
<evidence type="ECO:0000313" key="19">
    <source>
        <dbReference type="RefSeq" id="XP_039125287.1"/>
    </source>
</evidence>
<evidence type="ECO:0000256" key="15">
    <source>
        <dbReference type="SAM" id="Phobius"/>
    </source>
</evidence>
<evidence type="ECO:0000256" key="8">
    <source>
        <dbReference type="ARBA" id="ARBA00022737"/>
    </source>
</evidence>
<dbReference type="Proteomes" id="UP001515500">
    <property type="component" value="Chromosome 5"/>
</dbReference>
<dbReference type="FunFam" id="1.10.510.10:FF:000388">
    <property type="entry name" value="Leucine-rich repeat receptor-like tyrosine-protein kinase PXC3"/>
    <property type="match status" value="1"/>
</dbReference>
<dbReference type="InterPro" id="IPR001611">
    <property type="entry name" value="Leu-rich_rpt"/>
</dbReference>
<evidence type="ECO:0000256" key="11">
    <source>
        <dbReference type="ARBA" id="ARBA00022989"/>
    </source>
</evidence>
<dbReference type="SUPFAM" id="SSF52047">
    <property type="entry name" value="RNI-like"/>
    <property type="match status" value="1"/>
</dbReference>
<keyword evidence="4" id="KW-0433">Leucine-rich repeat</keyword>
<protein>
    <submittedName>
        <fullName evidence="19">Probable leucine-rich repeat receptor-like protein kinase At2g33170</fullName>
    </submittedName>
</protein>
<dbReference type="Pfam" id="PF00560">
    <property type="entry name" value="LRR_1"/>
    <property type="match status" value="7"/>
</dbReference>
<dbReference type="FunFam" id="3.80.10.10:FF:000095">
    <property type="entry name" value="LRR receptor-like serine/threonine-protein kinase GSO1"/>
    <property type="match status" value="1"/>
</dbReference>
<dbReference type="SUPFAM" id="SSF56112">
    <property type="entry name" value="Protein kinase-like (PK-like)"/>
    <property type="match status" value="1"/>
</dbReference>
<keyword evidence="13" id="KW-0675">Receptor</keyword>
<dbReference type="InterPro" id="IPR032675">
    <property type="entry name" value="LRR_dom_sf"/>
</dbReference>
<gene>
    <name evidence="19" type="primary">LOC120261454</name>
</gene>
<feature type="signal peptide" evidence="16">
    <location>
        <begin position="1"/>
        <end position="26"/>
    </location>
</feature>
<dbReference type="InterPro" id="IPR003591">
    <property type="entry name" value="Leu-rich_rpt_typical-subtyp"/>
</dbReference>
<evidence type="ECO:0000256" key="14">
    <source>
        <dbReference type="ARBA" id="ARBA00023180"/>
    </source>
</evidence>
<evidence type="ECO:0000256" key="6">
    <source>
        <dbReference type="ARBA" id="ARBA00022692"/>
    </source>
</evidence>
<dbReference type="Pfam" id="PF00069">
    <property type="entry name" value="Pkinase"/>
    <property type="match status" value="1"/>
</dbReference>
<dbReference type="Gene3D" id="3.80.10.10">
    <property type="entry name" value="Ribonuclease Inhibitor"/>
    <property type="match status" value="3"/>
</dbReference>
<dbReference type="InterPro" id="IPR000719">
    <property type="entry name" value="Prot_kinase_dom"/>
</dbReference>
<evidence type="ECO:0000256" key="13">
    <source>
        <dbReference type="ARBA" id="ARBA00023170"/>
    </source>
</evidence>
<dbReference type="Pfam" id="PF13855">
    <property type="entry name" value="LRR_8"/>
    <property type="match status" value="3"/>
</dbReference>
<dbReference type="SMART" id="SM00364">
    <property type="entry name" value="LRR_BAC"/>
    <property type="match status" value="5"/>
</dbReference>
<evidence type="ECO:0000256" key="2">
    <source>
        <dbReference type="ARBA" id="ARBA00004479"/>
    </source>
</evidence>
<name>A0AB40BD97_DIOCR</name>
<dbReference type="SMART" id="SM00369">
    <property type="entry name" value="LRR_TYP"/>
    <property type="match status" value="7"/>
</dbReference>
<keyword evidence="18" id="KW-1185">Reference proteome</keyword>
<feature type="domain" description="Protein kinase" evidence="17">
    <location>
        <begin position="693"/>
        <end position="966"/>
    </location>
</feature>
<evidence type="ECO:0000256" key="4">
    <source>
        <dbReference type="ARBA" id="ARBA00022614"/>
    </source>
</evidence>
<dbReference type="Gene3D" id="1.10.510.10">
    <property type="entry name" value="Transferase(Phosphotransferase) domain 1"/>
    <property type="match status" value="1"/>
</dbReference>
<dbReference type="FunFam" id="3.80.10.10:FF:000299">
    <property type="entry name" value="Piriformospora indica-insensitive protein 2"/>
    <property type="match status" value="1"/>
</dbReference>
<sequence length="968" mass="106166">MKRFVLVFLFPCFLCFLFSICLLVEGRNNISFSPLSEDQNNIMSNLSTILSHQPSFKTNSNPNPCSWTSWVICSTSSSSSSSLEVTGINLSEYGLSTETTKNTSFFSLLCQIDSLQSLNLSHNNFESLPDSFLSNNCTASSRLRILDISFNQLSGQLPNLSQFTALVSLNLSMNKLSGNIDRQLHGLVLLKSLNLRNNFITGNLPMNLSSALEELLLSYNKFEGSIPGEMFKYANLDVLDLSQNQLNGFIPDGIERLQKLKKIFLSGNNLAGELPSNMAMIKTLSQFAANKNHFNGRIPSGITTNLQFLDLSYNNLAGDLPHDLLSHGSLGHLDLTNNFLSGPIPPISGNLLTNLTRLRLGQNKLNGSIPPAIGDISGLMYLELNDNHFEGYIPVQLQNCKNLSLLNLAGNNLTGAFPKELASLTQLQVLKLQMNNLNGSIPDEIYQLANLSTLNLSRNGFTGGISASISNLKKIAFLNLNDNKLGGLIPDSIGNIGPSLIELQLANNKFNGSVPSMSRDSQMTTLNLSSNLLMGPLPESLSVLNNLEVLDLSDNNFTGDIPSSFTGLGSLTILDLSNNHLTGILPNFPKYVNVIITGNNIQNVTNPNTPTPSQSRRRTNVLVVVVAVVGSVVVFGLFAALLFFVVSQRFNRVEDEDPLVRYNPSQVIKGCFITSNNTHRSNIDFMKAMVAVSNPENVVLKTRFATHYKAVMANVSTYTVKKLNWGDKMFQMGSHEKFEEELQVLGKLSNSNVMVPLAYALTQDNAYLFYENVHKGTVFDFLHKGLETALDWSSRYSIALGVAQGLTFLHGCTQPVVLLDLSTKSIHLKSLKEPQIGDIELCKVIDSFKSFGSLSAIAGSVGYMPPEYPYTMRVTMAGNVYSFGVILLELLTGKPPVSKGIELAKWALSYSARTIGKDQILDSSIKRTSPEVHSQMLSVLKVALSCVCASPESRPKMRNVLRMLFNAR</sequence>
<evidence type="ECO:0000256" key="5">
    <source>
        <dbReference type="ARBA" id="ARBA00022679"/>
    </source>
</evidence>
<evidence type="ECO:0000256" key="9">
    <source>
        <dbReference type="ARBA" id="ARBA00022741"/>
    </source>
</evidence>
<dbReference type="GO" id="GO:0004674">
    <property type="term" value="F:protein serine/threonine kinase activity"/>
    <property type="evidence" value="ECO:0007669"/>
    <property type="project" value="UniProtKB-EC"/>
</dbReference>
<keyword evidence="3" id="KW-1003">Cell membrane</keyword>
<dbReference type="GO" id="GO:0005886">
    <property type="term" value="C:plasma membrane"/>
    <property type="evidence" value="ECO:0007669"/>
    <property type="project" value="UniProtKB-SubCell"/>
</dbReference>
<keyword evidence="10" id="KW-0067">ATP-binding</keyword>
<evidence type="ECO:0000259" key="17">
    <source>
        <dbReference type="PROSITE" id="PS50011"/>
    </source>
</evidence>
<accession>A0AB40BD97</accession>
<keyword evidence="8" id="KW-0677">Repeat</keyword>
<reference evidence="19" key="1">
    <citation type="submission" date="2025-08" db="UniProtKB">
        <authorList>
            <consortium name="RefSeq"/>
        </authorList>
    </citation>
    <scope>IDENTIFICATION</scope>
</reference>
<dbReference type="Gene3D" id="3.30.200.20">
    <property type="entry name" value="Phosphorylase Kinase, domain 1"/>
    <property type="match status" value="1"/>
</dbReference>
<dbReference type="RefSeq" id="XP_039125287.1">
    <property type="nucleotide sequence ID" value="XM_039269353.1"/>
</dbReference>
<evidence type="ECO:0000256" key="10">
    <source>
        <dbReference type="ARBA" id="ARBA00022840"/>
    </source>
</evidence>
<keyword evidence="7 16" id="KW-0732">Signal</keyword>
<dbReference type="PROSITE" id="PS50011">
    <property type="entry name" value="PROTEIN_KINASE_DOM"/>
    <property type="match status" value="1"/>
</dbReference>
<dbReference type="FunFam" id="3.80.10.10:FF:000041">
    <property type="entry name" value="LRR receptor-like serine/threonine-protein kinase ERECTA"/>
    <property type="match status" value="1"/>
</dbReference>
<dbReference type="SUPFAM" id="SSF52058">
    <property type="entry name" value="L domain-like"/>
    <property type="match status" value="1"/>
</dbReference>
<dbReference type="PROSITE" id="PS51450">
    <property type="entry name" value="LRR"/>
    <property type="match status" value="2"/>
</dbReference>
<evidence type="ECO:0000313" key="18">
    <source>
        <dbReference type="Proteomes" id="UP001515500"/>
    </source>
</evidence>
<evidence type="ECO:0000256" key="3">
    <source>
        <dbReference type="ARBA" id="ARBA00022475"/>
    </source>
</evidence>
<proteinExistence type="predicted"/>
<dbReference type="GeneID" id="120261454"/>
<organism evidence="18 19">
    <name type="scientific">Dioscorea cayennensis subsp. rotundata</name>
    <name type="common">White Guinea yam</name>
    <name type="synonym">Dioscorea rotundata</name>
    <dbReference type="NCBI Taxonomy" id="55577"/>
    <lineage>
        <taxon>Eukaryota</taxon>
        <taxon>Viridiplantae</taxon>
        <taxon>Streptophyta</taxon>
        <taxon>Embryophyta</taxon>
        <taxon>Tracheophyta</taxon>
        <taxon>Spermatophyta</taxon>
        <taxon>Magnoliopsida</taxon>
        <taxon>Liliopsida</taxon>
        <taxon>Dioscoreales</taxon>
        <taxon>Dioscoreaceae</taxon>
        <taxon>Dioscorea</taxon>
    </lineage>
</organism>
<evidence type="ECO:0000256" key="7">
    <source>
        <dbReference type="ARBA" id="ARBA00022729"/>
    </source>
</evidence>
<dbReference type="PANTHER" id="PTHR48053">
    <property type="entry name" value="LEUCINE RICH REPEAT FAMILY PROTEIN, EXPRESSED"/>
    <property type="match status" value="1"/>
</dbReference>
<keyword evidence="5" id="KW-0808">Transferase</keyword>
<keyword evidence="12 15" id="KW-0472">Membrane</keyword>
<dbReference type="InterPro" id="IPR011009">
    <property type="entry name" value="Kinase-like_dom_sf"/>
</dbReference>
<dbReference type="GO" id="GO:0005524">
    <property type="term" value="F:ATP binding"/>
    <property type="evidence" value="ECO:0007669"/>
    <property type="project" value="UniProtKB-KW"/>
</dbReference>
<feature type="transmembrane region" description="Helical" evidence="15">
    <location>
        <begin position="621"/>
        <end position="646"/>
    </location>
</feature>
<keyword evidence="11 15" id="KW-1133">Transmembrane helix</keyword>
<feature type="chain" id="PRO_5044216124" evidence="16">
    <location>
        <begin position="27"/>
        <end position="968"/>
    </location>
</feature>
<evidence type="ECO:0000256" key="12">
    <source>
        <dbReference type="ARBA" id="ARBA00023136"/>
    </source>
</evidence>
<dbReference type="AlphaFoldDB" id="A0AB40BD97"/>
<dbReference type="InterPro" id="IPR051716">
    <property type="entry name" value="Plant_RL_S/T_kinase"/>
</dbReference>
<keyword evidence="14" id="KW-0325">Glycoprotein</keyword>
<dbReference type="PANTHER" id="PTHR48053:SF105">
    <property type="entry name" value="RECEPTOR-LIKE PROTEIN KINASE"/>
    <property type="match status" value="1"/>
</dbReference>
<evidence type="ECO:0000256" key="1">
    <source>
        <dbReference type="ARBA" id="ARBA00004236"/>
    </source>
</evidence>
<dbReference type="PRINTS" id="PR00019">
    <property type="entry name" value="LEURICHRPT"/>
</dbReference>
<keyword evidence="6 15" id="KW-0812">Transmembrane</keyword>
<keyword evidence="9" id="KW-0547">Nucleotide-binding</keyword>
<evidence type="ECO:0000256" key="16">
    <source>
        <dbReference type="SAM" id="SignalP"/>
    </source>
</evidence>